<dbReference type="Proteomes" id="UP000287352">
    <property type="component" value="Unassembled WGS sequence"/>
</dbReference>
<dbReference type="RefSeq" id="WP_218028999.1">
    <property type="nucleotide sequence ID" value="NZ_BIFR01000002.1"/>
</dbReference>
<dbReference type="InterPro" id="IPR008928">
    <property type="entry name" value="6-hairpin_glycosidase_sf"/>
</dbReference>
<dbReference type="Pfam" id="PF26099">
    <property type="entry name" value="DUF8034"/>
    <property type="match status" value="1"/>
</dbReference>
<keyword evidence="2" id="KW-1185">Reference proteome</keyword>
<accession>A0A402A8K4</accession>
<evidence type="ECO:0000313" key="1">
    <source>
        <dbReference type="EMBL" id="GCE15490.1"/>
    </source>
</evidence>
<name>A0A402A8K4_9CHLR</name>
<proteinExistence type="predicted"/>
<organism evidence="1 2">
    <name type="scientific">Tengunoibacter tsumagoiensis</name>
    <dbReference type="NCBI Taxonomy" id="2014871"/>
    <lineage>
        <taxon>Bacteria</taxon>
        <taxon>Bacillati</taxon>
        <taxon>Chloroflexota</taxon>
        <taxon>Ktedonobacteria</taxon>
        <taxon>Ktedonobacterales</taxon>
        <taxon>Dictyobacteraceae</taxon>
        <taxon>Tengunoibacter</taxon>
    </lineage>
</organism>
<gene>
    <name evidence="1" type="ORF">KTT_53490</name>
</gene>
<comment type="caution">
    <text evidence="1">The sequence shown here is derived from an EMBL/GenBank/DDBJ whole genome shotgun (WGS) entry which is preliminary data.</text>
</comment>
<dbReference type="SUPFAM" id="SSF48208">
    <property type="entry name" value="Six-hairpin glycosidases"/>
    <property type="match status" value="1"/>
</dbReference>
<sequence length="650" mass="74714">MTGPITTVKASIPLLQPPPWALLERKLIEVMEQSVYPYLARYTRSDGMLIWRDDQPYETRDGADDFYESFYNWALLYLLGGADHLIELAERQWDAVTQQLSRLGLVHKEYERGYDQFHQGESSIYFYFLCMADPTNSRLIERAKRFAGFYVNEDPDAQNYDPMRRLIRAPHTGSTGPRWGYFYDKVAYSWTADMEPYGLPYLDVEGVGSYEDLRDSVLAARMGEVMQERMGKGDVATNLIVTSLVANAYLLTGEEKYRRWIVEYVAAWQERARQNGGLLPDNVGLSGRVGEYIDGKWYGGLYGWSWPHGYYNICMAAIVGATSAFLVTGEKKYLDLPRAQIDCIHKLGQTYTIGELASSVGRFWIEMQQQYGPERTIFLVPYRYNDNGWFEYLSPSSVYPVSLWNMTQDSEDWARVEQARRASLVDWCEVVPFRNKEDAGHELPWLCFLKGKNPAYPEQILSESYGQVARRMEMIRCDDSDLRQVSIHHWQELNPVLTEALVQLTLGAPQIIYNGGLLMCQIRYFDVQRRRPGLPPDVAALVEKIEEDHIVVRLLNLSVFDERDLLLQAGAFGEHEFRNVQYAERLSQYPGPHGPAGYAAPELKTENRTLSMADQLLRVVLPPASEITLTLGIARFVNIPSYRQPWERLC</sequence>
<dbReference type="GO" id="GO:0005975">
    <property type="term" value="P:carbohydrate metabolic process"/>
    <property type="evidence" value="ECO:0007669"/>
    <property type="project" value="InterPro"/>
</dbReference>
<dbReference type="InterPro" id="IPR058347">
    <property type="entry name" value="DUF8034"/>
</dbReference>
<dbReference type="EMBL" id="BIFR01000002">
    <property type="protein sequence ID" value="GCE15490.1"/>
    <property type="molecule type" value="Genomic_DNA"/>
</dbReference>
<dbReference type="AlphaFoldDB" id="A0A402A8K4"/>
<reference evidence="2" key="1">
    <citation type="submission" date="2018-12" db="EMBL/GenBank/DDBJ databases">
        <title>Tengunoibacter tsumagoiensis gen. nov., sp. nov., Dictyobacter kobayashii sp. nov., D. alpinus sp. nov., and D. joshuensis sp. nov. and description of Dictyobacteraceae fam. nov. within the order Ktedonobacterales isolated from Tengu-no-mugimeshi.</title>
        <authorList>
            <person name="Wang C.M."/>
            <person name="Zheng Y."/>
            <person name="Sakai Y."/>
            <person name="Toyoda A."/>
            <person name="Minakuchi Y."/>
            <person name="Abe K."/>
            <person name="Yokota A."/>
            <person name="Yabe S."/>
        </authorList>
    </citation>
    <scope>NUCLEOTIDE SEQUENCE [LARGE SCALE GENOMIC DNA]</scope>
    <source>
        <strain evidence="2">Uno3</strain>
    </source>
</reference>
<evidence type="ECO:0000313" key="2">
    <source>
        <dbReference type="Proteomes" id="UP000287352"/>
    </source>
</evidence>
<protein>
    <submittedName>
        <fullName evidence="1">Uncharacterized protein</fullName>
    </submittedName>
</protein>